<comment type="caution">
    <text evidence="1">The sequence shown here is derived from an EMBL/GenBank/DDBJ whole genome shotgun (WGS) entry which is preliminary data.</text>
</comment>
<dbReference type="Proteomes" id="UP000028582">
    <property type="component" value="Unassembled WGS sequence"/>
</dbReference>
<protein>
    <submittedName>
        <fullName evidence="1">Uncharacterized protein</fullName>
    </submittedName>
</protein>
<dbReference type="AlphaFoldDB" id="A0A081B3W3"/>
<accession>A0A081B3W3</accession>
<gene>
    <name evidence="1" type="ORF">F444_00558</name>
</gene>
<dbReference type="EMBL" id="ANJA01000125">
    <property type="protein sequence ID" value="ETO85824.1"/>
    <property type="molecule type" value="Genomic_DNA"/>
</dbReference>
<reference evidence="1 2" key="1">
    <citation type="submission" date="2013-11" db="EMBL/GenBank/DDBJ databases">
        <title>The Genome Sequence of Phytophthora parasitica P1976.</title>
        <authorList>
            <consortium name="The Broad Institute Genomics Platform"/>
            <person name="Russ C."/>
            <person name="Tyler B."/>
            <person name="Panabieres F."/>
            <person name="Shan W."/>
            <person name="Tripathy S."/>
            <person name="Grunwald N."/>
            <person name="Machado M."/>
            <person name="Johnson C.S."/>
            <person name="Walker B."/>
            <person name="Young S."/>
            <person name="Zeng Q."/>
            <person name="Gargeya S."/>
            <person name="Fitzgerald M."/>
            <person name="Haas B."/>
            <person name="Abouelleil A."/>
            <person name="Allen A.W."/>
            <person name="Alvarado L."/>
            <person name="Arachchi H.M."/>
            <person name="Berlin A.M."/>
            <person name="Chapman S.B."/>
            <person name="Gainer-Dewar J."/>
            <person name="Goldberg J."/>
            <person name="Griggs A."/>
            <person name="Gujja S."/>
            <person name="Hansen M."/>
            <person name="Howarth C."/>
            <person name="Imamovic A."/>
            <person name="Ireland A."/>
            <person name="Larimer J."/>
            <person name="McCowan C."/>
            <person name="Murphy C."/>
            <person name="Pearson M."/>
            <person name="Poon T.W."/>
            <person name="Priest M."/>
            <person name="Roberts A."/>
            <person name="Saif S."/>
            <person name="Shea T."/>
            <person name="Sisk P."/>
            <person name="Sykes S."/>
            <person name="Wortman J."/>
            <person name="Nusbaum C."/>
            <person name="Birren B."/>
        </authorList>
    </citation>
    <scope>NUCLEOTIDE SEQUENCE [LARGE SCALE GENOMIC DNA]</scope>
    <source>
        <strain evidence="1 2">P1976</strain>
    </source>
</reference>
<evidence type="ECO:0000313" key="2">
    <source>
        <dbReference type="Proteomes" id="UP000028582"/>
    </source>
</evidence>
<name>A0A081B3W3_PHYNI</name>
<sequence length="31" mass="3861">MTMYYTENEEVLGEWRKIPELEVFVNYFTTQ</sequence>
<organism evidence="1 2">
    <name type="scientific">Phytophthora nicotianae P1976</name>
    <dbReference type="NCBI Taxonomy" id="1317066"/>
    <lineage>
        <taxon>Eukaryota</taxon>
        <taxon>Sar</taxon>
        <taxon>Stramenopiles</taxon>
        <taxon>Oomycota</taxon>
        <taxon>Peronosporomycetes</taxon>
        <taxon>Peronosporales</taxon>
        <taxon>Peronosporaceae</taxon>
        <taxon>Phytophthora</taxon>
    </lineage>
</organism>
<evidence type="ECO:0000313" key="1">
    <source>
        <dbReference type="EMBL" id="ETO85824.1"/>
    </source>
</evidence>
<proteinExistence type="predicted"/>